<protein>
    <submittedName>
        <fullName evidence="1">Uncharacterized protein</fullName>
    </submittedName>
</protein>
<proteinExistence type="predicted"/>
<dbReference type="EMBL" id="BGPR01005104">
    <property type="protein sequence ID" value="GBN06837.1"/>
    <property type="molecule type" value="Genomic_DNA"/>
</dbReference>
<evidence type="ECO:0000313" key="1">
    <source>
        <dbReference type="EMBL" id="GBN06837.1"/>
    </source>
</evidence>
<organism evidence="1 2">
    <name type="scientific">Araneus ventricosus</name>
    <name type="common">Orbweaver spider</name>
    <name type="synonym">Epeira ventricosa</name>
    <dbReference type="NCBI Taxonomy" id="182803"/>
    <lineage>
        <taxon>Eukaryota</taxon>
        <taxon>Metazoa</taxon>
        <taxon>Ecdysozoa</taxon>
        <taxon>Arthropoda</taxon>
        <taxon>Chelicerata</taxon>
        <taxon>Arachnida</taxon>
        <taxon>Araneae</taxon>
        <taxon>Araneomorphae</taxon>
        <taxon>Entelegynae</taxon>
        <taxon>Araneoidea</taxon>
        <taxon>Araneidae</taxon>
        <taxon>Araneus</taxon>
    </lineage>
</organism>
<sequence>MLTAFPDVLQISFRCPCGHWWSICERVQENLSQTFLLTTIVTGRRYLRLILAWILIRRVSSRLSCVRFCAIFINVINPHLGTANNISAFYVDEYSS</sequence>
<keyword evidence="2" id="KW-1185">Reference proteome</keyword>
<dbReference type="AlphaFoldDB" id="A0A4Y2KZ02"/>
<evidence type="ECO:0000313" key="2">
    <source>
        <dbReference type="Proteomes" id="UP000499080"/>
    </source>
</evidence>
<name>A0A4Y2KZ02_ARAVE</name>
<comment type="caution">
    <text evidence="1">The sequence shown here is derived from an EMBL/GenBank/DDBJ whole genome shotgun (WGS) entry which is preliminary data.</text>
</comment>
<reference evidence="1 2" key="1">
    <citation type="journal article" date="2019" name="Sci. Rep.">
        <title>Orb-weaving spider Araneus ventricosus genome elucidates the spidroin gene catalogue.</title>
        <authorList>
            <person name="Kono N."/>
            <person name="Nakamura H."/>
            <person name="Ohtoshi R."/>
            <person name="Moran D.A.P."/>
            <person name="Shinohara A."/>
            <person name="Yoshida Y."/>
            <person name="Fujiwara M."/>
            <person name="Mori M."/>
            <person name="Tomita M."/>
            <person name="Arakawa K."/>
        </authorList>
    </citation>
    <scope>NUCLEOTIDE SEQUENCE [LARGE SCALE GENOMIC DNA]</scope>
</reference>
<dbReference type="Proteomes" id="UP000499080">
    <property type="component" value="Unassembled WGS sequence"/>
</dbReference>
<gene>
    <name evidence="1" type="ORF">AVEN_147311_1</name>
</gene>
<accession>A0A4Y2KZ02</accession>